<organism evidence="3 4">
    <name type="scientific">Didymosphaeria variabile</name>
    <dbReference type="NCBI Taxonomy" id="1932322"/>
    <lineage>
        <taxon>Eukaryota</taxon>
        <taxon>Fungi</taxon>
        <taxon>Dikarya</taxon>
        <taxon>Ascomycota</taxon>
        <taxon>Pezizomycotina</taxon>
        <taxon>Dothideomycetes</taxon>
        <taxon>Pleosporomycetidae</taxon>
        <taxon>Pleosporales</taxon>
        <taxon>Massarineae</taxon>
        <taxon>Didymosphaeriaceae</taxon>
        <taxon>Didymosphaeria</taxon>
    </lineage>
</organism>
<dbReference type="GO" id="GO:0000976">
    <property type="term" value="F:transcription cis-regulatory region binding"/>
    <property type="evidence" value="ECO:0007669"/>
    <property type="project" value="TreeGrafter"/>
</dbReference>
<dbReference type="Pfam" id="PF11951">
    <property type="entry name" value="Fungal_trans_2"/>
    <property type="match status" value="1"/>
</dbReference>
<dbReference type="PANTHER" id="PTHR37534">
    <property type="entry name" value="TRANSCRIPTIONAL ACTIVATOR PROTEIN UGA3"/>
    <property type="match status" value="1"/>
</dbReference>
<dbReference type="OrthoDB" id="5130013at2759"/>
<keyword evidence="2" id="KW-0539">Nucleus</keyword>
<evidence type="ECO:0000313" key="4">
    <source>
        <dbReference type="Proteomes" id="UP001140513"/>
    </source>
</evidence>
<evidence type="ECO:0000313" key="3">
    <source>
        <dbReference type="EMBL" id="KAJ4347953.1"/>
    </source>
</evidence>
<dbReference type="EMBL" id="JAPEUX010000007">
    <property type="protein sequence ID" value="KAJ4347953.1"/>
    <property type="molecule type" value="Genomic_DNA"/>
</dbReference>
<comment type="caution">
    <text evidence="3">The sequence shown here is derived from an EMBL/GenBank/DDBJ whole genome shotgun (WGS) entry which is preliminary data.</text>
</comment>
<evidence type="ECO:0000256" key="1">
    <source>
        <dbReference type="ARBA" id="ARBA00004123"/>
    </source>
</evidence>
<protein>
    <submittedName>
        <fullName evidence="3">Uncharacterized protein</fullName>
    </submittedName>
</protein>
<dbReference type="InterPro" id="IPR021858">
    <property type="entry name" value="Fun_TF"/>
</dbReference>
<comment type="subcellular location">
    <subcellularLocation>
        <location evidence="1">Nucleus</location>
    </subcellularLocation>
</comment>
<dbReference type="AlphaFoldDB" id="A0A9W9C750"/>
<name>A0A9W9C750_9PLEO</name>
<dbReference type="Proteomes" id="UP001140513">
    <property type="component" value="Unassembled WGS sequence"/>
</dbReference>
<sequence length="319" mass="36284">MESKIAGLNALKAAGITAEADHATDKIEAIQHVAAGMLLLSFEVHLSVCTSDDWTKYLCGVKNVIRAASLDRLDKDEDLTILLDWVYYHDVLARFSLRHWYRQHGKPALNLITVSCTSVEASTHVTEWIDQAMRRTSASSKIVDLLSELSDAVPRPLCGLTPAEHDELKRFLEILEWRIRNVKSPASTYEDEAANLKFELLKLAMLVYLNRVTWNQLRQTFSVRTQIERAFEILMQLETCERQFPIFIFGCEAQSDAQRTIVLDAISRTENSVCSRSLNHVRLLLQAIWAQEDLAEGKTNYWNKVSYVISCCMTLPSFA</sequence>
<accession>A0A9W9C750</accession>
<gene>
    <name evidence="3" type="ORF">N0V89_009325</name>
</gene>
<reference evidence="3" key="1">
    <citation type="submission" date="2022-10" db="EMBL/GenBank/DDBJ databases">
        <title>Tapping the CABI collections for fungal endophytes: first genome assemblies for Collariella, Neodidymelliopsis, Ascochyta clinopodiicola, Didymella pomorum, Didymosphaeria variabile, Neocosmospora piperis and Neocucurbitaria cava.</title>
        <authorList>
            <person name="Hill R."/>
        </authorList>
    </citation>
    <scope>NUCLEOTIDE SEQUENCE</scope>
    <source>
        <strain evidence="3">IMI 356815</strain>
    </source>
</reference>
<evidence type="ECO:0000256" key="2">
    <source>
        <dbReference type="ARBA" id="ARBA00023242"/>
    </source>
</evidence>
<dbReference type="PANTHER" id="PTHR37534:SF39">
    <property type="entry name" value="TRANSCRIPTION FACTOR DOMAIN-CONTAINING PROTEIN"/>
    <property type="match status" value="1"/>
</dbReference>
<proteinExistence type="predicted"/>
<dbReference type="RefSeq" id="XP_056067341.1">
    <property type="nucleotide sequence ID" value="XM_056218076.1"/>
</dbReference>
<keyword evidence="4" id="KW-1185">Reference proteome</keyword>
<dbReference type="GO" id="GO:0045944">
    <property type="term" value="P:positive regulation of transcription by RNA polymerase II"/>
    <property type="evidence" value="ECO:0007669"/>
    <property type="project" value="TreeGrafter"/>
</dbReference>
<dbReference type="GeneID" id="80912855"/>
<dbReference type="GO" id="GO:0003700">
    <property type="term" value="F:DNA-binding transcription factor activity"/>
    <property type="evidence" value="ECO:0007669"/>
    <property type="project" value="TreeGrafter"/>
</dbReference>
<dbReference type="GO" id="GO:0005634">
    <property type="term" value="C:nucleus"/>
    <property type="evidence" value="ECO:0007669"/>
    <property type="project" value="UniProtKB-SubCell"/>
</dbReference>